<dbReference type="Proteomes" id="UP000614469">
    <property type="component" value="Unassembled WGS sequence"/>
</dbReference>
<protein>
    <submittedName>
        <fullName evidence="3">Zinc ribbon domain-containing protein</fullName>
    </submittedName>
</protein>
<dbReference type="SMART" id="SM00834">
    <property type="entry name" value="CxxC_CXXC_SSSS"/>
    <property type="match status" value="1"/>
</dbReference>
<dbReference type="AlphaFoldDB" id="A0A8J6NH75"/>
<dbReference type="PANTHER" id="PTHR34404">
    <property type="entry name" value="REGULATORY PROTEIN, FMDB FAMILY"/>
    <property type="match status" value="1"/>
</dbReference>
<evidence type="ECO:0000313" key="4">
    <source>
        <dbReference type="Proteomes" id="UP000614469"/>
    </source>
</evidence>
<sequence length="99" mass="11176">MPVYTYRCDNCGVQFDQKEGFNDPTMVVCPECEDESLHRVYRPVGIVFKGSGFYATDNRSPSGQKARSQDKEEGTEKSEKTENKTSEKKSAEPAKKESK</sequence>
<reference evidence="3 4" key="1">
    <citation type="submission" date="2020-08" db="EMBL/GenBank/DDBJ databases">
        <title>Bridging the membrane lipid divide: bacteria of the FCB group superphylum have the potential to synthesize archaeal ether lipids.</title>
        <authorList>
            <person name="Villanueva L."/>
            <person name="Von Meijenfeldt F.A.B."/>
            <person name="Westbye A.B."/>
            <person name="Yadav S."/>
            <person name="Hopmans E.C."/>
            <person name="Dutilh B.E."/>
            <person name="Sinninghe Damste J.S."/>
        </authorList>
    </citation>
    <scope>NUCLEOTIDE SEQUENCE [LARGE SCALE GENOMIC DNA]</scope>
    <source>
        <strain evidence="3">NIOZ-UU36</strain>
    </source>
</reference>
<dbReference type="PANTHER" id="PTHR34404:SF2">
    <property type="entry name" value="CONSERVED SERINE RICH PROTEIN"/>
    <property type="match status" value="1"/>
</dbReference>
<feature type="compositionally biased region" description="Basic and acidic residues" evidence="1">
    <location>
        <begin position="67"/>
        <end position="99"/>
    </location>
</feature>
<gene>
    <name evidence="3" type="ORF">H8E29_02225</name>
</gene>
<feature type="domain" description="Putative regulatory protein FmdB zinc ribbon" evidence="2">
    <location>
        <begin position="1"/>
        <end position="42"/>
    </location>
</feature>
<feature type="region of interest" description="Disordered" evidence="1">
    <location>
        <begin position="51"/>
        <end position="99"/>
    </location>
</feature>
<dbReference type="InterPro" id="IPR013429">
    <property type="entry name" value="Regulatory_FmdB_Zinc_ribbon"/>
</dbReference>
<dbReference type="Pfam" id="PF09723">
    <property type="entry name" value="Zn_ribbon_8"/>
    <property type="match status" value="1"/>
</dbReference>
<dbReference type="EMBL" id="JACNJN010000040">
    <property type="protein sequence ID" value="MBC8334057.1"/>
    <property type="molecule type" value="Genomic_DNA"/>
</dbReference>
<dbReference type="NCBIfam" id="TIGR02605">
    <property type="entry name" value="CxxC_CxxC_SSSS"/>
    <property type="match status" value="1"/>
</dbReference>
<evidence type="ECO:0000259" key="2">
    <source>
        <dbReference type="SMART" id="SM00834"/>
    </source>
</evidence>
<proteinExistence type="predicted"/>
<organism evidence="3 4">
    <name type="scientific">Candidatus Desulfolinea nitratireducens</name>
    <dbReference type="NCBI Taxonomy" id="2841698"/>
    <lineage>
        <taxon>Bacteria</taxon>
        <taxon>Bacillati</taxon>
        <taxon>Chloroflexota</taxon>
        <taxon>Anaerolineae</taxon>
        <taxon>Anaerolineales</taxon>
        <taxon>Anaerolineales incertae sedis</taxon>
        <taxon>Candidatus Desulfolinea</taxon>
    </lineage>
</organism>
<feature type="compositionally biased region" description="Polar residues" evidence="1">
    <location>
        <begin position="57"/>
        <end position="66"/>
    </location>
</feature>
<evidence type="ECO:0000313" key="3">
    <source>
        <dbReference type="EMBL" id="MBC8334057.1"/>
    </source>
</evidence>
<name>A0A8J6NH75_9CHLR</name>
<comment type="caution">
    <text evidence="3">The sequence shown here is derived from an EMBL/GenBank/DDBJ whole genome shotgun (WGS) entry which is preliminary data.</text>
</comment>
<accession>A0A8J6NH75</accession>
<evidence type="ECO:0000256" key="1">
    <source>
        <dbReference type="SAM" id="MobiDB-lite"/>
    </source>
</evidence>